<keyword evidence="4" id="KW-1185">Reference proteome</keyword>
<sequence length="218" mass="25564">AKERLSIEADDAHTEAERHIAIIAQLEKKQKSFERMVDEWKKKVDDAGNELDSAQRECRTNAADIFKQRSINDTLTVQFEGLRYENRNLCQATKELQSQLGEDGKNIHEMRMTMQRVEVEKEELQRALDEAEAVLEIEESKVARFHAEINQIRTAIEKRLEEKEEEFENIRKNHQHSLDLIQVALENEKKEKADLYRVKKKLEMDVNVSFVVSSKQLQ</sequence>
<evidence type="ECO:0000256" key="2">
    <source>
        <dbReference type="SAM" id="Coils"/>
    </source>
</evidence>
<proteinExistence type="predicted"/>
<dbReference type="Gene3D" id="1.20.5.370">
    <property type="match status" value="1"/>
</dbReference>
<evidence type="ECO:0000259" key="3">
    <source>
        <dbReference type="Pfam" id="PF01576"/>
    </source>
</evidence>
<feature type="domain" description="Myosin tail" evidence="3">
    <location>
        <begin position="1"/>
        <end position="207"/>
    </location>
</feature>
<dbReference type="FunFam" id="1.20.5.370:FF:000008">
    <property type="entry name" value="Myosin heavy chain"/>
    <property type="match status" value="1"/>
</dbReference>
<evidence type="ECO:0000313" key="5">
    <source>
        <dbReference type="WBParaSite" id="PgE661_g001_t01"/>
    </source>
</evidence>
<evidence type="ECO:0000313" key="4">
    <source>
        <dbReference type="Proteomes" id="UP000887569"/>
    </source>
</evidence>
<protein>
    <submittedName>
        <fullName evidence="5">Myosin tail domain-containing protein</fullName>
    </submittedName>
</protein>
<dbReference type="GO" id="GO:0016459">
    <property type="term" value="C:myosin complex"/>
    <property type="evidence" value="ECO:0007669"/>
    <property type="project" value="InterPro"/>
</dbReference>
<dbReference type="InterPro" id="IPR014751">
    <property type="entry name" value="XRCC4-like_C"/>
</dbReference>
<reference evidence="5" key="1">
    <citation type="submission" date="2022-11" db="UniProtKB">
        <authorList>
            <consortium name="WormBaseParasite"/>
        </authorList>
    </citation>
    <scope>IDENTIFICATION</scope>
</reference>
<feature type="coiled-coil region" evidence="2">
    <location>
        <begin position="107"/>
        <end position="205"/>
    </location>
</feature>
<dbReference type="Proteomes" id="UP000887569">
    <property type="component" value="Unplaced"/>
</dbReference>
<dbReference type="Pfam" id="PF01576">
    <property type="entry name" value="Myosin_tail_1"/>
    <property type="match status" value="1"/>
</dbReference>
<dbReference type="WBParaSite" id="PgE661_g001_t01">
    <property type="protein sequence ID" value="PgE661_g001_t01"/>
    <property type="gene ID" value="PgE661_g001"/>
</dbReference>
<dbReference type="AlphaFoldDB" id="A0A915A495"/>
<evidence type="ECO:0000256" key="1">
    <source>
        <dbReference type="ARBA" id="ARBA00023054"/>
    </source>
</evidence>
<accession>A0A915A495</accession>
<dbReference type="InterPro" id="IPR002928">
    <property type="entry name" value="Myosin_tail"/>
</dbReference>
<name>A0A915A495_PARUN</name>
<feature type="coiled-coil region" evidence="2">
    <location>
        <begin position="9"/>
        <end position="57"/>
    </location>
</feature>
<keyword evidence="1 2" id="KW-0175">Coiled coil</keyword>
<dbReference type="SUPFAM" id="SSF90257">
    <property type="entry name" value="Myosin rod fragments"/>
    <property type="match status" value="1"/>
</dbReference>
<organism evidence="4 5">
    <name type="scientific">Parascaris univalens</name>
    <name type="common">Nematode worm</name>
    <dbReference type="NCBI Taxonomy" id="6257"/>
    <lineage>
        <taxon>Eukaryota</taxon>
        <taxon>Metazoa</taxon>
        <taxon>Ecdysozoa</taxon>
        <taxon>Nematoda</taxon>
        <taxon>Chromadorea</taxon>
        <taxon>Rhabditida</taxon>
        <taxon>Spirurina</taxon>
        <taxon>Ascaridomorpha</taxon>
        <taxon>Ascaridoidea</taxon>
        <taxon>Ascarididae</taxon>
        <taxon>Parascaris</taxon>
    </lineage>
</organism>